<dbReference type="Proteomes" id="UP000054988">
    <property type="component" value="Unassembled WGS sequence"/>
</dbReference>
<feature type="signal peptide" evidence="3">
    <location>
        <begin position="1"/>
        <end position="20"/>
    </location>
</feature>
<feature type="region of interest" description="Disordered" evidence="1">
    <location>
        <begin position="309"/>
        <end position="331"/>
    </location>
</feature>
<evidence type="ECO:0000256" key="3">
    <source>
        <dbReference type="SAM" id="SignalP"/>
    </source>
</evidence>
<comment type="caution">
    <text evidence="4">The sequence shown here is derived from an EMBL/GenBank/DDBJ whole genome shotgun (WGS) entry which is preliminary data.</text>
</comment>
<keyword evidence="2" id="KW-0812">Transmembrane</keyword>
<name>A0A0W0F7Z1_MONRR</name>
<dbReference type="AlphaFoldDB" id="A0A0W0F7Z1"/>
<dbReference type="EMBL" id="LATX01002226">
    <property type="protein sequence ID" value="KTB32455.1"/>
    <property type="molecule type" value="Genomic_DNA"/>
</dbReference>
<feature type="compositionally biased region" description="Low complexity" evidence="1">
    <location>
        <begin position="143"/>
        <end position="190"/>
    </location>
</feature>
<proteinExistence type="predicted"/>
<keyword evidence="2" id="KW-0472">Membrane</keyword>
<feature type="region of interest" description="Disordered" evidence="1">
    <location>
        <begin position="348"/>
        <end position="376"/>
    </location>
</feature>
<feature type="compositionally biased region" description="Low complexity" evidence="1">
    <location>
        <begin position="235"/>
        <end position="251"/>
    </location>
</feature>
<feature type="compositionally biased region" description="Low complexity" evidence="1">
    <location>
        <begin position="200"/>
        <end position="223"/>
    </location>
</feature>
<gene>
    <name evidence="4" type="ORF">WG66_14981</name>
</gene>
<keyword evidence="2" id="KW-1133">Transmembrane helix</keyword>
<feature type="compositionally biased region" description="Polar residues" evidence="1">
    <location>
        <begin position="224"/>
        <end position="234"/>
    </location>
</feature>
<organism evidence="4 5">
    <name type="scientific">Moniliophthora roreri</name>
    <name type="common">Frosty pod rot fungus</name>
    <name type="synonym">Monilia roreri</name>
    <dbReference type="NCBI Taxonomy" id="221103"/>
    <lineage>
        <taxon>Eukaryota</taxon>
        <taxon>Fungi</taxon>
        <taxon>Dikarya</taxon>
        <taxon>Basidiomycota</taxon>
        <taxon>Agaricomycotina</taxon>
        <taxon>Agaricomycetes</taxon>
        <taxon>Agaricomycetidae</taxon>
        <taxon>Agaricales</taxon>
        <taxon>Marasmiineae</taxon>
        <taxon>Marasmiaceae</taxon>
        <taxon>Moniliophthora</taxon>
    </lineage>
</organism>
<feature type="chain" id="PRO_5006901543" description="Mid2 domain-containing protein" evidence="3">
    <location>
        <begin position="21"/>
        <end position="376"/>
    </location>
</feature>
<evidence type="ECO:0000313" key="4">
    <source>
        <dbReference type="EMBL" id="KTB32455.1"/>
    </source>
</evidence>
<evidence type="ECO:0000256" key="1">
    <source>
        <dbReference type="SAM" id="MobiDB-lite"/>
    </source>
</evidence>
<evidence type="ECO:0000256" key="2">
    <source>
        <dbReference type="SAM" id="Phobius"/>
    </source>
</evidence>
<reference evidence="4 5" key="1">
    <citation type="submission" date="2015-12" db="EMBL/GenBank/DDBJ databases">
        <title>Draft genome sequence of Moniliophthora roreri, the causal agent of frosty pod rot of cacao.</title>
        <authorList>
            <person name="Aime M.C."/>
            <person name="Diaz-Valderrama J.R."/>
            <person name="Kijpornyongpan T."/>
            <person name="Phillips-Mora W."/>
        </authorList>
    </citation>
    <scope>NUCLEOTIDE SEQUENCE [LARGE SCALE GENOMIC DNA]</scope>
    <source>
        <strain evidence="4 5">MCA 2952</strain>
    </source>
</reference>
<evidence type="ECO:0008006" key="6">
    <source>
        <dbReference type="Google" id="ProtNLM"/>
    </source>
</evidence>
<feature type="transmembrane region" description="Helical" evidence="2">
    <location>
        <begin position="256"/>
        <end position="278"/>
    </location>
</feature>
<sequence>MLFLICRILVVVALAKAIQAQGTFSGIPDKTVAGSQLNVGFQYSGSVRIGDVSFDFIRDGGSTQRRTIRIRLGISAQLRIQTLTVPRVAGRVQTGVTWGGANQCIYRTYRVQATYDDSSGNTHRDLSSPFIAFAEGEDPGVLPEPSSTATPSSISPSSVFPSSTTSESSTQSTSEPTAVTEQTTSESSTSIAVDTDPTFSRIQTSTSSGISTGMSSTGTGQRTIFASSTETGQPTTSTISATQSSAVSSRNSKPKAAIIAGSVVGTATLIVLLALIAVRRRHKKKTYRDGLSVQPYTFDSHLEKRRKLREVEESRQEEGEEGVREARSEVASRVHANRVRQSIVVVHEDSGWRPDQTSTAGDARVVDLPPGYDAAR</sequence>
<protein>
    <recommendedName>
        <fullName evidence="6">Mid2 domain-containing protein</fullName>
    </recommendedName>
</protein>
<accession>A0A0W0F7Z1</accession>
<keyword evidence="3" id="KW-0732">Signal</keyword>
<evidence type="ECO:0000313" key="5">
    <source>
        <dbReference type="Proteomes" id="UP000054988"/>
    </source>
</evidence>
<feature type="region of interest" description="Disordered" evidence="1">
    <location>
        <begin position="135"/>
        <end position="252"/>
    </location>
</feature>